<evidence type="ECO:0000256" key="6">
    <source>
        <dbReference type="ARBA" id="ARBA00023273"/>
    </source>
</evidence>
<keyword evidence="3" id="KW-0963">Cytoplasm</keyword>
<protein>
    <submittedName>
        <fullName evidence="13">Cilia-and flagella-associated protein</fullName>
    </submittedName>
</protein>
<dbReference type="InterPro" id="IPR053879">
    <property type="entry name" value="HYDIN_VesB_CFA65-like_Ig"/>
</dbReference>
<evidence type="ECO:0000259" key="9">
    <source>
        <dbReference type="Pfam" id="PF24291"/>
    </source>
</evidence>
<dbReference type="InterPro" id="IPR052614">
    <property type="entry name" value="CFAP65"/>
</dbReference>
<feature type="domain" description="CFAP65 seventh Ig-like" evidence="12">
    <location>
        <begin position="803"/>
        <end position="870"/>
    </location>
</feature>
<comment type="caution">
    <text evidence="13">The sequence shown here is derived from an EMBL/GenBank/DDBJ whole genome shotgun (WGS) entry which is preliminary data.</text>
</comment>
<evidence type="ECO:0000259" key="12">
    <source>
        <dbReference type="Pfam" id="PF25249"/>
    </source>
</evidence>
<evidence type="ECO:0000256" key="1">
    <source>
        <dbReference type="ARBA" id="ARBA00004230"/>
    </source>
</evidence>
<evidence type="ECO:0000259" key="10">
    <source>
        <dbReference type="Pfam" id="PF24507"/>
    </source>
</evidence>
<dbReference type="PANTHER" id="PTHR46127:SF1">
    <property type="entry name" value="CILIA- AND FLAGELLA-ASSOCIATED PROTEIN 65"/>
    <property type="match status" value="1"/>
</dbReference>
<reference evidence="13 14" key="1">
    <citation type="submission" date="2019-03" db="EMBL/GenBank/DDBJ databases">
        <title>An improved genome assembly of the fluke Schistosoma japonicum.</title>
        <authorList>
            <person name="Hu W."/>
            <person name="Luo F."/>
            <person name="Yin M."/>
            <person name="Mo X."/>
            <person name="Sun C."/>
            <person name="Wu Q."/>
            <person name="Zhu B."/>
            <person name="Xiang M."/>
            <person name="Wang J."/>
            <person name="Wang Y."/>
            <person name="Zhang T."/>
            <person name="Xu B."/>
            <person name="Zheng H."/>
            <person name="Feng Z."/>
        </authorList>
    </citation>
    <scope>NUCLEOTIDE SEQUENCE [LARGE SCALE GENOMIC DNA]</scope>
    <source>
        <strain evidence="13">HuSjv2</strain>
        <tissue evidence="13">Worms</tissue>
    </source>
</reference>
<dbReference type="Pfam" id="PF25249">
    <property type="entry name" value="Ig_CFAP65_7th"/>
    <property type="match status" value="1"/>
</dbReference>
<keyword evidence="7" id="KW-0175">Coiled coil</keyword>
<keyword evidence="4 13" id="KW-0282">Flagellum</keyword>
<dbReference type="InterPro" id="IPR058536">
    <property type="entry name" value="Ig_CFAP65_4th"/>
</dbReference>
<evidence type="ECO:0000256" key="4">
    <source>
        <dbReference type="ARBA" id="ARBA00022846"/>
    </source>
</evidence>
<keyword evidence="5" id="KW-0969">Cilium</keyword>
<evidence type="ECO:0000256" key="2">
    <source>
        <dbReference type="ARBA" id="ARBA00004496"/>
    </source>
</evidence>
<dbReference type="InterPro" id="IPR013783">
    <property type="entry name" value="Ig-like_fold"/>
</dbReference>
<gene>
    <name evidence="13" type="ORF">EWB00_009708</name>
</gene>
<comment type="subcellular location">
    <subcellularLocation>
        <location evidence="1">Cell projection</location>
        <location evidence="1">Cilium</location>
        <location evidence="1">Flagellum</location>
    </subcellularLocation>
    <subcellularLocation>
        <location evidence="2">Cytoplasm</location>
    </subcellularLocation>
</comment>
<dbReference type="Proteomes" id="UP000311919">
    <property type="component" value="Unassembled WGS sequence"/>
</dbReference>
<name>A0A4Z2DR50_SCHJA</name>
<dbReference type="EMBL" id="SKCS01000061">
    <property type="protein sequence ID" value="TNN18949.1"/>
    <property type="molecule type" value="Genomic_DNA"/>
</dbReference>
<proteinExistence type="predicted"/>
<dbReference type="Pfam" id="PF24507">
    <property type="entry name" value="Ig_CFAP65_4th"/>
    <property type="match status" value="1"/>
</dbReference>
<dbReference type="Pfam" id="PF22544">
    <property type="entry name" value="HYDIN_VesB_CFA65-like_Ig"/>
    <property type="match status" value="1"/>
</dbReference>
<evidence type="ECO:0000259" key="8">
    <source>
        <dbReference type="Pfam" id="PF22544"/>
    </source>
</evidence>
<evidence type="ECO:0000256" key="3">
    <source>
        <dbReference type="ARBA" id="ARBA00022490"/>
    </source>
</evidence>
<dbReference type="PANTHER" id="PTHR46127">
    <property type="entry name" value="CILIA- AND FLAGELLA-ASSOCIATED PROTEIN 65"/>
    <property type="match status" value="1"/>
</dbReference>
<sequence>MSKDESIRQLNGIELVKEIIWDEWIPGKTYTKILKLRNVDRISHNCSFVMPYSGIFSSVHKNQFKIPPGTKIELPITFRPTNETEVCEEMLFNLSGIAVSLYLKAILPTFLLTIPEKIDFGCVAINTTKTRIFTLKNMTKLKTSFKLMTKFPLQILPDTGTLNPFEKKVIEISFASTTLGLNRIDVICRFGNRIPQKTRLMRVTGTVESARLRILSGDTTVHDNANAGLTVTLLFDNVSTGQSLQKYAVIENYSNVEGSIRIEPISRNTGFDKNTMFRSLSSVVTIPGQSSSKINFTYTPRMPKAYDVGYFKICSLNNYYETTIKCIGKSKDVNIQLSTNYCTFPITQIGELQHQVVNISNHSDYPLIYELLTGHTQLYTDESNQQYTVISTVFPLVKGLSNGVIKANETIQLVIGFYPHVAGHFYRRFTLLVCNQEPQFLHLLGTCHDLTERPHQLKLTHLMNSSQLDTQLNMETDRLQQSSDNHQNGYEVYAEMMRSSEILVNPPSITLNQTIWNFTSNVNLLSTALNCIKQFNKTIEQGIELNIEHLSLRNTLIVQNSTQHVMTINWSPNKQFNDNQQDKFNARLHNFTIEPLSKELPPYSSIEFTILFTPTNLCQYYHQEFEGFAMYKNQRDGSLINPENIKPPYCLLVNCYGHTFPNDKQSLTPCYVINKSLIRFDSIEYCENRFDSILLHNQSEYSLFLEHSRLLKCLNYENFNNNFFNIQLIPSICLIPPKSYKTIIFHCEINSSHSEIKKAMSFRQDEIVFKGLEIVSLNKRTEYEWKIPIEINFTTPNVTFDGNGELYFAPTQVGSYTQKEFSITNVSPYKIEFRWVIKSDDKTELEVNPNHGVLLPYEIQSQTWTFHPIQLGNCIYKPCLVYWRLNEFNHSTKQLVNGYHSNDIKQKHLRVITMSGSVQLSVDPKIINCQPLLVNTSIKEKINFHNLSIVSTHFETIIKPVINEENNNLKLNEFITVNSNENIISGYSTQSLTIHICPKSKGSFCFHLFYRLYTTEYDISNQKNSNEISIKSDTKRKYLTDELLAVTIFVESVYPTLRITDIHGSGSLNNISPVELWRSLDLDSLNISLEVDPTAYELQDTINSRSLYRDHPKSIDTRGPEFDLLIGTSILCNNCQMSNSKAVLCFLVENSSLIGVDFAFMFPEDLCIDLPNWAESGHYEDAELQQLHIRNHALFDIQPRRCLLKPGDYSEITITYNHNLSGCHRLPILWKINGGREIKLNLIGITLPLNQPYLQPFTNCKYVFTPTPIGLGDYRLGYLYQMKLRNPSSRTLHFHVSPLNWLLNDHNDKELYKSVTNEKCLQYDLPILYCIHNQGLIKPNSLYALDWRFRPIEAKTYQAYCYLHIMDAEETSTANQPVYSDSILLELIAIGYNVKQMGPKEVIADPQRVRIPTAIENHIIPLDQNRSDDDDIDENDLTLQNFPPLIRRIKMPLDSWVSLSHHLLELHRVALGTRCRRLIHMTNRFSSDFGIDRLPVNNHSVYRFRWITEFPDDMEYVNIKPKMGRIKPGQSIQVLITFIANGLPRFTEINLICELIDEHEENKYFEELKAWQSELDRLKVEFTITENNLVTEKTKQVNKKKVKPEVVSSESSEVDMDKFCQKWPKPIQSKPVNVYLTISAEIINYEAAKNYGVNYEGRTSFIDFTQFLTSNHSTVKTMSNNKVQDHIMNFYRK</sequence>
<evidence type="ECO:0000313" key="13">
    <source>
        <dbReference type="EMBL" id="TNN18949.1"/>
    </source>
</evidence>
<dbReference type="OrthoDB" id="415597at2759"/>
<evidence type="ECO:0000259" key="11">
    <source>
        <dbReference type="Pfam" id="PF24816"/>
    </source>
</evidence>
<keyword evidence="14" id="KW-1185">Reference proteome</keyword>
<dbReference type="GO" id="GO:0005737">
    <property type="term" value="C:cytoplasm"/>
    <property type="evidence" value="ECO:0007669"/>
    <property type="project" value="UniProtKB-SubCell"/>
</dbReference>
<feature type="domain" description="CFAP65 tenth Ig-like" evidence="9">
    <location>
        <begin position="1320"/>
        <end position="1371"/>
    </location>
</feature>
<dbReference type="Pfam" id="PF24291">
    <property type="entry name" value="Ig_CFAP65"/>
    <property type="match status" value="1"/>
</dbReference>
<evidence type="ECO:0000256" key="5">
    <source>
        <dbReference type="ARBA" id="ARBA00023069"/>
    </source>
</evidence>
<dbReference type="InterPro" id="IPR056344">
    <property type="entry name" value="Ig_CFAP65-like_9th"/>
</dbReference>
<dbReference type="GO" id="GO:0031514">
    <property type="term" value="C:motile cilium"/>
    <property type="evidence" value="ECO:0007669"/>
    <property type="project" value="UniProtKB-SubCell"/>
</dbReference>
<keyword evidence="6" id="KW-0966">Cell projection</keyword>
<evidence type="ECO:0000256" key="7">
    <source>
        <dbReference type="SAM" id="Coils"/>
    </source>
</evidence>
<feature type="coiled-coil region" evidence="7">
    <location>
        <begin position="1561"/>
        <end position="1588"/>
    </location>
</feature>
<organism evidence="13 14">
    <name type="scientific">Schistosoma japonicum</name>
    <name type="common">Blood fluke</name>
    <dbReference type="NCBI Taxonomy" id="6182"/>
    <lineage>
        <taxon>Eukaryota</taxon>
        <taxon>Metazoa</taxon>
        <taxon>Spiralia</taxon>
        <taxon>Lophotrochozoa</taxon>
        <taxon>Platyhelminthes</taxon>
        <taxon>Trematoda</taxon>
        <taxon>Digenea</taxon>
        <taxon>Strigeidida</taxon>
        <taxon>Schistosomatoidea</taxon>
        <taxon>Schistosomatidae</taxon>
        <taxon>Schistosoma</taxon>
    </lineage>
</organism>
<feature type="domain" description="CFAP65-like ninth Ig-like" evidence="11">
    <location>
        <begin position="1055"/>
        <end position="1244"/>
    </location>
</feature>
<evidence type="ECO:0000313" key="14">
    <source>
        <dbReference type="Proteomes" id="UP000311919"/>
    </source>
</evidence>
<dbReference type="STRING" id="6182.A0A4Z2DR50"/>
<dbReference type="InterPro" id="IPR056305">
    <property type="entry name" value="Ig_CFAP65_10th"/>
</dbReference>
<feature type="non-terminal residue" evidence="13">
    <location>
        <position position="1693"/>
    </location>
</feature>
<dbReference type="Gene3D" id="2.60.40.10">
    <property type="entry name" value="Immunoglobulins"/>
    <property type="match status" value="4"/>
</dbReference>
<feature type="domain" description="HYDIN/VesB/CFA65-like Ig-like" evidence="8">
    <location>
        <begin position="115"/>
        <end position="196"/>
    </location>
</feature>
<dbReference type="Pfam" id="PF24816">
    <property type="entry name" value="Ig_CFAP65__9th"/>
    <property type="match status" value="1"/>
</dbReference>
<feature type="domain" description="CFAP65 fourth Ig-like" evidence="10">
    <location>
        <begin position="344"/>
        <end position="449"/>
    </location>
</feature>
<dbReference type="InterPro" id="IPR057470">
    <property type="entry name" value="Ig_CFAP65_7th"/>
</dbReference>
<accession>A0A4Z2DR50</accession>